<evidence type="ECO:0000256" key="1">
    <source>
        <dbReference type="ARBA" id="ARBA00022729"/>
    </source>
</evidence>
<accession>A0ABX1N3C0</accession>
<comment type="caution">
    <text evidence="7">The sequence shown here is derived from an EMBL/GenBank/DDBJ whole genome shotgun (WGS) entry which is preliminary data.</text>
</comment>
<keyword evidence="5 6" id="KW-0449">Lipoprotein</keyword>
<organism evidence="7 8">
    <name type="scientific">Aromatoleum buckelii</name>
    <dbReference type="NCBI Taxonomy" id="200254"/>
    <lineage>
        <taxon>Bacteria</taxon>
        <taxon>Pseudomonadati</taxon>
        <taxon>Pseudomonadota</taxon>
        <taxon>Betaproteobacteria</taxon>
        <taxon>Rhodocyclales</taxon>
        <taxon>Rhodocyclaceae</taxon>
        <taxon>Aromatoleum</taxon>
    </lineage>
</organism>
<sequence length="169" mass="18771">MKSSPTRRRLILGFGGLAAAALLGGCGFKLRGPQPLAFSSIYLGVSRQSDLGAALHRRIVANGNTTITDDPATADVRLEILRDQTEREILTLTGGGKVREYQLRRLMSFRLLGRDGNEWVAPTTISARREYNFDDAQVLAKEQEEALLFRDMQLDLIDQLMRRLAAAKP</sequence>
<dbReference type="HAMAP" id="MF_01186">
    <property type="entry name" value="LPS_assembly_LptE"/>
    <property type="match status" value="1"/>
</dbReference>
<name>A0ABX1N3C0_9RHOO</name>
<dbReference type="Pfam" id="PF04390">
    <property type="entry name" value="LptE"/>
    <property type="match status" value="1"/>
</dbReference>
<evidence type="ECO:0000256" key="4">
    <source>
        <dbReference type="ARBA" id="ARBA00023237"/>
    </source>
</evidence>
<comment type="similarity">
    <text evidence="6">Belongs to the LptE lipoprotein family.</text>
</comment>
<keyword evidence="3 6" id="KW-0564">Palmitate</keyword>
<dbReference type="InterPro" id="IPR006311">
    <property type="entry name" value="TAT_signal"/>
</dbReference>
<evidence type="ECO:0000256" key="6">
    <source>
        <dbReference type="HAMAP-Rule" id="MF_01186"/>
    </source>
</evidence>
<evidence type="ECO:0000313" key="7">
    <source>
        <dbReference type="EMBL" id="NMF93754.1"/>
    </source>
</evidence>
<keyword evidence="2 6" id="KW-0472">Membrane</keyword>
<evidence type="ECO:0000256" key="5">
    <source>
        <dbReference type="ARBA" id="ARBA00023288"/>
    </source>
</evidence>
<dbReference type="RefSeq" id="WP_169199014.1">
    <property type="nucleotide sequence ID" value="NZ_WTVH02000009.1"/>
</dbReference>
<dbReference type="InterPro" id="IPR007485">
    <property type="entry name" value="LPS_assembly_LptE"/>
</dbReference>
<evidence type="ECO:0000256" key="3">
    <source>
        <dbReference type="ARBA" id="ARBA00023139"/>
    </source>
</evidence>
<dbReference type="PANTHER" id="PTHR38098:SF1">
    <property type="entry name" value="LPS-ASSEMBLY LIPOPROTEIN LPTE"/>
    <property type="match status" value="1"/>
</dbReference>
<proteinExistence type="inferred from homology"/>
<evidence type="ECO:0000256" key="2">
    <source>
        <dbReference type="ARBA" id="ARBA00023136"/>
    </source>
</evidence>
<gene>
    <name evidence="6" type="primary">lptE</name>
    <name evidence="7" type="ORF">GO608_10495</name>
</gene>
<keyword evidence="4 6" id="KW-0998">Cell outer membrane</keyword>
<protein>
    <recommendedName>
        <fullName evidence="6">LPS-assembly lipoprotein LptE</fullName>
    </recommendedName>
</protein>
<comment type="subunit">
    <text evidence="6">Component of the lipopolysaccharide transport and assembly complex. Interacts with LptD.</text>
</comment>
<dbReference type="PANTHER" id="PTHR38098">
    <property type="entry name" value="LPS-ASSEMBLY LIPOPROTEIN LPTE"/>
    <property type="match status" value="1"/>
</dbReference>
<dbReference type="PROSITE" id="PS51318">
    <property type="entry name" value="TAT"/>
    <property type="match status" value="1"/>
</dbReference>
<dbReference type="Proteomes" id="UP000601990">
    <property type="component" value="Unassembled WGS sequence"/>
</dbReference>
<dbReference type="PROSITE" id="PS51257">
    <property type="entry name" value="PROKAR_LIPOPROTEIN"/>
    <property type="match status" value="1"/>
</dbReference>
<dbReference type="EMBL" id="WTVH01000018">
    <property type="protein sequence ID" value="NMF93754.1"/>
    <property type="molecule type" value="Genomic_DNA"/>
</dbReference>
<reference evidence="7" key="1">
    <citation type="submission" date="2019-12" db="EMBL/GenBank/DDBJ databases">
        <title>Comparative genomics gives insights into the taxonomy of the Azoarcus-Aromatoleum group and reveals separate origins of nif in the plant-associated Azoarcus and non-plant-associated Aromatoleum sub-groups.</title>
        <authorList>
            <person name="Lafos M."/>
            <person name="Maluk M."/>
            <person name="Batista M."/>
            <person name="Junghare M."/>
            <person name="Carmona M."/>
            <person name="Faoro H."/>
            <person name="Cruz L.M."/>
            <person name="Battistoni F."/>
            <person name="De Souza E."/>
            <person name="Pedrosa F."/>
            <person name="Chen W.-M."/>
            <person name="Poole P.S."/>
            <person name="Dixon R.A."/>
            <person name="James E.K."/>
        </authorList>
    </citation>
    <scope>NUCLEOTIDE SEQUENCE</scope>
    <source>
        <strain evidence="7">U120</strain>
    </source>
</reference>
<keyword evidence="1 6" id="KW-0732">Signal</keyword>
<keyword evidence="8" id="KW-1185">Reference proteome</keyword>
<dbReference type="Gene3D" id="3.30.160.150">
    <property type="entry name" value="Lipoprotein like domain"/>
    <property type="match status" value="1"/>
</dbReference>
<comment type="function">
    <text evidence="6">Together with LptD, is involved in the assembly of lipopolysaccharide (LPS) at the surface of the outer membrane. Required for the proper assembly of LptD. Binds LPS and may serve as the LPS recognition site at the outer membrane.</text>
</comment>
<comment type="subcellular location">
    <subcellularLocation>
        <location evidence="6">Cell outer membrane</location>
        <topology evidence="6">Lipid-anchor</topology>
    </subcellularLocation>
</comment>
<evidence type="ECO:0000313" key="8">
    <source>
        <dbReference type="Proteomes" id="UP000601990"/>
    </source>
</evidence>